<dbReference type="InterPro" id="IPR011701">
    <property type="entry name" value="MFS"/>
</dbReference>
<proteinExistence type="predicted"/>
<feature type="transmembrane region" description="Helical" evidence="7">
    <location>
        <begin position="379"/>
        <end position="407"/>
    </location>
</feature>
<gene>
    <name evidence="9" type="ORF">R3P38DRAFT_3404369</name>
</gene>
<dbReference type="InterPro" id="IPR036259">
    <property type="entry name" value="MFS_trans_sf"/>
</dbReference>
<dbReference type="GO" id="GO:0022857">
    <property type="term" value="F:transmembrane transporter activity"/>
    <property type="evidence" value="ECO:0007669"/>
    <property type="project" value="InterPro"/>
</dbReference>
<dbReference type="Proteomes" id="UP001362999">
    <property type="component" value="Unassembled WGS sequence"/>
</dbReference>
<feature type="transmembrane region" description="Helical" evidence="7">
    <location>
        <begin position="190"/>
        <end position="212"/>
    </location>
</feature>
<dbReference type="Pfam" id="PF07690">
    <property type="entry name" value="MFS_1"/>
    <property type="match status" value="1"/>
</dbReference>
<dbReference type="EMBL" id="JAWWNJ010000076">
    <property type="protein sequence ID" value="KAK7006461.1"/>
    <property type="molecule type" value="Genomic_DNA"/>
</dbReference>
<keyword evidence="10" id="KW-1185">Reference proteome</keyword>
<evidence type="ECO:0000256" key="1">
    <source>
        <dbReference type="ARBA" id="ARBA00004141"/>
    </source>
</evidence>
<feature type="transmembrane region" description="Helical" evidence="7">
    <location>
        <begin position="89"/>
        <end position="107"/>
    </location>
</feature>
<name>A0AAW0ABS7_9AGAR</name>
<evidence type="ECO:0000313" key="9">
    <source>
        <dbReference type="EMBL" id="KAK7006461.1"/>
    </source>
</evidence>
<reference evidence="9 10" key="1">
    <citation type="journal article" date="2024" name="J Genomics">
        <title>Draft genome sequencing and assembly of Favolaschia claudopus CIRM-BRFM 2984 isolated from oak limbs.</title>
        <authorList>
            <person name="Navarro D."/>
            <person name="Drula E."/>
            <person name="Chaduli D."/>
            <person name="Cazenave R."/>
            <person name="Ahrendt S."/>
            <person name="Wang J."/>
            <person name="Lipzen A."/>
            <person name="Daum C."/>
            <person name="Barry K."/>
            <person name="Grigoriev I.V."/>
            <person name="Favel A."/>
            <person name="Rosso M.N."/>
            <person name="Martin F."/>
        </authorList>
    </citation>
    <scope>NUCLEOTIDE SEQUENCE [LARGE SCALE GENOMIC DNA]</scope>
    <source>
        <strain evidence="9 10">CIRM-BRFM 2984</strain>
    </source>
</reference>
<dbReference type="PANTHER" id="PTHR23504">
    <property type="entry name" value="MAJOR FACILITATOR SUPERFAMILY DOMAIN-CONTAINING PROTEIN 10"/>
    <property type="match status" value="1"/>
</dbReference>
<dbReference type="PROSITE" id="PS50850">
    <property type="entry name" value="MFS"/>
    <property type="match status" value="1"/>
</dbReference>
<feature type="region of interest" description="Disordered" evidence="6">
    <location>
        <begin position="221"/>
        <end position="241"/>
    </location>
</feature>
<evidence type="ECO:0000256" key="4">
    <source>
        <dbReference type="ARBA" id="ARBA00022989"/>
    </source>
</evidence>
<evidence type="ECO:0000256" key="3">
    <source>
        <dbReference type="ARBA" id="ARBA00022692"/>
    </source>
</evidence>
<feature type="transmembrane region" description="Helical" evidence="7">
    <location>
        <begin position="349"/>
        <end position="367"/>
    </location>
</feature>
<feature type="transmembrane region" description="Helical" evidence="7">
    <location>
        <begin position="419"/>
        <end position="444"/>
    </location>
</feature>
<dbReference type="AlphaFoldDB" id="A0AAW0ABS7"/>
<dbReference type="PANTHER" id="PTHR23504:SF15">
    <property type="entry name" value="MAJOR FACILITATOR SUPERFAMILY (MFS) PROFILE DOMAIN-CONTAINING PROTEIN"/>
    <property type="match status" value="1"/>
</dbReference>
<feature type="domain" description="Major facilitator superfamily (MFS) profile" evidence="8">
    <location>
        <begin position="16"/>
        <end position="478"/>
    </location>
</feature>
<dbReference type="Gene3D" id="1.20.1250.20">
    <property type="entry name" value="MFS general substrate transporter like domains"/>
    <property type="match status" value="1"/>
</dbReference>
<organism evidence="9 10">
    <name type="scientific">Favolaschia claudopus</name>
    <dbReference type="NCBI Taxonomy" id="2862362"/>
    <lineage>
        <taxon>Eukaryota</taxon>
        <taxon>Fungi</taxon>
        <taxon>Dikarya</taxon>
        <taxon>Basidiomycota</taxon>
        <taxon>Agaricomycotina</taxon>
        <taxon>Agaricomycetes</taxon>
        <taxon>Agaricomycetidae</taxon>
        <taxon>Agaricales</taxon>
        <taxon>Marasmiineae</taxon>
        <taxon>Mycenaceae</taxon>
        <taxon>Favolaschia</taxon>
    </lineage>
</organism>
<evidence type="ECO:0000256" key="5">
    <source>
        <dbReference type="ARBA" id="ARBA00023136"/>
    </source>
</evidence>
<dbReference type="InterPro" id="IPR020846">
    <property type="entry name" value="MFS_dom"/>
</dbReference>
<evidence type="ECO:0000313" key="10">
    <source>
        <dbReference type="Proteomes" id="UP001362999"/>
    </source>
</evidence>
<keyword evidence="3 7" id="KW-0812">Transmembrane</keyword>
<accession>A0AAW0ABS7</accession>
<evidence type="ECO:0000259" key="8">
    <source>
        <dbReference type="PROSITE" id="PS50850"/>
    </source>
</evidence>
<evidence type="ECO:0000256" key="6">
    <source>
        <dbReference type="SAM" id="MobiDB-lite"/>
    </source>
</evidence>
<feature type="transmembrane region" description="Helical" evidence="7">
    <location>
        <begin position="15"/>
        <end position="35"/>
    </location>
</feature>
<keyword evidence="5 7" id="KW-0472">Membrane</keyword>
<protein>
    <submittedName>
        <fullName evidence="9">MFS domain-containing protein</fullName>
    </submittedName>
</protein>
<feature type="transmembrane region" description="Helical" evidence="7">
    <location>
        <begin position="450"/>
        <end position="468"/>
    </location>
</feature>
<feature type="transmembrane region" description="Helical" evidence="7">
    <location>
        <begin position="55"/>
        <end position="77"/>
    </location>
</feature>
<evidence type="ECO:0000256" key="2">
    <source>
        <dbReference type="ARBA" id="ARBA00022448"/>
    </source>
</evidence>
<evidence type="ECO:0000256" key="7">
    <source>
        <dbReference type="SAM" id="Phobius"/>
    </source>
</evidence>
<dbReference type="SUPFAM" id="SSF103473">
    <property type="entry name" value="MFS general substrate transporter"/>
    <property type="match status" value="1"/>
</dbReference>
<keyword evidence="2" id="KW-0813">Transport</keyword>
<dbReference type="GO" id="GO:0016020">
    <property type="term" value="C:membrane"/>
    <property type="evidence" value="ECO:0007669"/>
    <property type="project" value="UniProtKB-SubCell"/>
</dbReference>
<feature type="transmembrane region" description="Helical" evidence="7">
    <location>
        <begin position="318"/>
        <end position="337"/>
    </location>
</feature>
<keyword evidence="4 7" id="KW-1133">Transmembrane helix</keyword>
<sequence>MNVPAKLRRTPIPRFQLFILIFIQFAEPMTALVIYPFVVQFVRETGITGGDETKVGFYAGLLESSFFFAEALTVYQFGRLSDIYGRRPVLLMAPLGVGLAMIGFGLSRSFWVLLAFRCAQGAFNGNLGVAKTVMTEISDPTNVAEIFSYLQLMWSVGSTTSPFMGGFLANAAVKWPDTLGKIKILRLHPYFLPCAVAGGVALAGFGFAVVGLRETLPSLKERNKNEQFGSPPTETDPLLSAGSGSLNPTSDHLDSDLNFDAEVEAIPSFWELFTPKVRIALLNHACLCFCDMAYDALIPLVYSTPVSLGGLGLRPHDIGVIMGSCGIFNAIIQVVFGGRVIRYFGARRIFTYAFIAYIGVFATYPLLSILARRAGHVDAAVIVVLVCQLSSSCMMYFSFAATMLFIMDSAPNRRSIGSVTGLSQMVGTVFRGIAPSVASSLFAVSVKHNIAGGYLVYIILACISYGALRCTLMLPRRLSSDAESRDKN</sequence>
<comment type="caution">
    <text evidence="9">The sequence shown here is derived from an EMBL/GenBank/DDBJ whole genome shotgun (WGS) entry which is preliminary data.</text>
</comment>
<comment type="subcellular location">
    <subcellularLocation>
        <location evidence="1">Membrane</location>
        <topology evidence="1">Multi-pass membrane protein</topology>
    </subcellularLocation>
</comment>